<keyword evidence="2" id="KW-1185">Reference proteome</keyword>
<dbReference type="Proteomes" id="UP001196413">
    <property type="component" value="Unassembled WGS sequence"/>
</dbReference>
<evidence type="ECO:0000313" key="1">
    <source>
        <dbReference type="EMBL" id="KAJ1373491.1"/>
    </source>
</evidence>
<accession>A0AAD5WKU3</accession>
<evidence type="ECO:0000313" key="2">
    <source>
        <dbReference type="Proteomes" id="UP001196413"/>
    </source>
</evidence>
<dbReference type="AlphaFoldDB" id="A0AAD5WKU3"/>
<dbReference type="EMBL" id="JAHQIW010007296">
    <property type="protein sequence ID" value="KAJ1373491.1"/>
    <property type="molecule type" value="Genomic_DNA"/>
</dbReference>
<reference evidence="1" key="1">
    <citation type="submission" date="2021-06" db="EMBL/GenBank/DDBJ databases">
        <title>Parelaphostrongylus tenuis whole genome reference sequence.</title>
        <authorList>
            <person name="Garwood T.J."/>
            <person name="Larsen P.A."/>
            <person name="Fountain-Jones N.M."/>
            <person name="Garbe J.R."/>
            <person name="Macchietto M.G."/>
            <person name="Kania S.A."/>
            <person name="Gerhold R.W."/>
            <person name="Richards J.E."/>
            <person name="Wolf T.M."/>
        </authorList>
    </citation>
    <scope>NUCLEOTIDE SEQUENCE</scope>
    <source>
        <strain evidence="1">MNPRO001-30</strain>
        <tissue evidence="1">Meninges</tissue>
    </source>
</reference>
<comment type="caution">
    <text evidence="1">The sequence shown here is derived from an EMBL/GenBank/DDBJ whole genome shotgun (WGS) entry which is preliminary data.</text>
</comment>
<organism evidence="1 2">
    <name type="scientific">Parelaphostrongylus tenuis</name>
    <name type="common">Meningeal worm</name>
    <dbReference type="NCBI Taxonomy" id="148309"/>
    <lineage>
        <taxon>Eukaryota</taxon>
        <taxon>Metazoa</taxon>
        <taxon>Ecdysozoa</taxon>
        <taxon>Nematoda</taxon>
        <taxon>Chromadorea</taxon>
        <taxon>Rhabditida</taxon>
        <taxon>Rhabditina</taxon>
        <taxon>Rhabditomorpha</taxon>
        <taxon>Strongyloidea</taxon>
        <taxon>Metastrongylidae</taxon>
        <taxon>Parelaphostrongylus</taxon>
    </lineage>
</organism>
<proteinExistence type="predicted"/>
<sequence length="103" mass="11940">MHVLCSLLAGDKLHIHANSYVWRMIRDPLHRTQGRRLDPALMAHQAPISPRLLNWYQYLSQGILALTRHIWQASESQCESQICIQTPRTKLKNEECVAHSSRN</sequence>
<gene>
    <name evidence="1" type="ORF">KIN20_035901</name>
</gene>
<protein>
    <submittedName>
        <fullName evidence="1">Uncharacterized protein</fullName>
    </submittedName>
</protein>
<name>A0AAD5WKU3_PARTN</name>